<dbReference type="SUPFAM" id="SSF52047">
    <property type="entry name" value="RNI-like"/>
    <property type="match status" value="1"/>
</dbReference>
<dbReference type="OrthoDB" id="2693449at2759"/>
<dbReference type="EMBL" id="KE504200">
    <property type="protein sequence ID" value="EPS95772.1"/>
    <property type="molecule type" value="Genomic_DNA"/>
</dbReference>
<dbReference type="AlphaFoldDB" id="S8DT60"/>
<evidence type="ECO:0008006" key="3">
    <source>
        <dbReference type="Google" id="ProtNLM"/>
    </source>
</evidence>
<name>S8DT60_FOMSC</name>
<proteinExistence type="predicted"/>
<protein>
    <recommendedName>
        <fullName evidence="3">F-box domain-containing protein</fullName>
    </recommendedName>
</protein>
<keyword evidence="2" id="KW-1185">Reference proteome</keyword>
<dbReference type="InParanoid" id="S8DT60"/>
<gene>
    <name evidence="1" type="ORF">FOMPIDRAFT_114222</name>
</gene>
<organism evidence="1 2">
    <name type="scientific">Fomitopsis schrenkii</name>
    <name type="common">Brown rot fungus</name>
    <dbReference type="NCBI Taxonomy" id="2126942"/>
    <lineage>
        <taxon>Eukaryota</taxon>
        <taxon>Fungi</taxon>
        <taxon>Dikarya</taxon>
        <taxon>Basidiomycota</taxon>
        <taxon>Agaricomycotina</taxon>
        <taxon>Agaricomycetes</taxon>
        <taxon>Polyporales</taxon>
        <taxon>Fomitopsis</taxon>
    </lineage>
</organism>
<dbReference type="InterPro" id="IPR032675">
    <property type="entry name" value="LRR_dom_sf"/>
</dbReference>
<evidence type="ECO:0000313" key="1">
    <source>
        <dbReference type="EMBL" id="EPS95772.1"/>
    </source>
</evidence>
<dbReference type="HOGENOM" id="CLU_021164_3_1_1"/>
<accession>S8DT60</accession>
<sequence length="540" mass="60981">MGFKLSPLSSTQMALQRHDILHQILAHVKIPMEFSTYNSDTLPAEVTDCLKTLSAAALVQHPSKFTTSSHQVDGTPAFCYTKYWTSVAQITKSERRRLKMYMKFIRTLNLRVSWPVEIAVFRSLTSARLGTPISPQLSSIYGNCEWYNMHEALLLLSGPSLRRLELDLSHLHHLLARRMPNVLARFCAVAPNVQELIARSQPYVKIPWSDLLDLENLRVLDFSTLYGSILDHLDLVPELACLEHLEEITFSDESNTSARPHSRFRRMIPCAGFKNLKKMTVIGGAWIVPMLFAGLPDLRLKELHLVGLKHGCLPPFEEIFESCSDSLRSSLETLHIDYVLRFRHWQCAHAIKSPPSPPKIVRAVVPFFALPNIRELTVATEGVCFIQDDDLLEIGHAWPKLVSLHFQHTAAAVETKMPAAAPTVLGVASLAEICPNLCNIRLPFIIPLHGSYLVEPAYVATKTRWIPEYASLRGGPSHDIQHIDVARLAGIMWPLFGVVYHKAFKPKGDSNPLVEQWDAVLSEVARMQTNWETSRQRRCE</sequence>
<dbReference type="Gene3D" id="3.80.10.10">
    <property type="entry name" value="Ribonuclease Inhibitor"/>
    <property type="match status" value="1"/>
</dbReference>
<reference evidence="1 2" key="1">
    <citation type="journal article" date="2012" name="Science">
        <title>The Paleozoic origin of enzymatic lignin decomposition reconstructed from 31 fungal genomes.</title>
        <authorList>
            <person name="Floudas D."/>
            <person name="Binder M."/>
            <person name="Riley R."/>
            <person name="Barry K."/>
            <person name="Blanchette R.A."/>
            <person name="Henrissat B."/>
            <person name="Martinez A.T."/>
            <person name="Otillar R."/>
            <person name="Spatafora J.W."/>
            <person name="Yadav J.S."/>
            <person name="Aerts A."/>
            <person name="Benoit I."/>
            <person name="Boyd A."/>
            <person name="Carlson A."/>
            <person name="Copeland A."/>
            <person name="Coutinho P.M."/>
            <person name="de Vries R.P."/>
            <person name="Ferreira P."/>
            <person name="Findley K."/>
            <person name="Foster B."/>
            <person name="Gaskell J."/>
            <person name="Glotzer D."/>
            <person name="Gorecki P."/>
            <person name="Heitman J."/>
            <person name="Hesse C."/>
            <person name="Hori C."/>
            <person name="Igarashi K."/>
            <person name="Jurgens J.A."/>
            <person name="Kallen N."/>
            <person name="Kersten P."/>
            <person name="Kohler A."/>
            <person name="Kuees U."/>
            <person name="Kumar T.K.A."/>
            <person name="Kuo A."/>
            <person name="LaButti K."/>
            <person name="Larrondo L.F."/>
            <person name="Lindquist E."/>
            <person name="Ling A."/>
            <person name="Lombard V."/>
            <person name="Lucas S."/>
            <person name="Lundell T."/>
            <person name="Martin R."/>
            <person name="McLaughlin D.J."/>
            <person name="Morgenstern I."/>
            <person name="Morin E."/>
            <person name="Murat C."/>
            <person name="Nagy L.G."/>
            <person name="Nolan M."/>
            <person name="Ohm R.A."/>
            <person name="Patyshakuliyeva A."/>
            <person name="Rokas A."/>
            <person name="Ruiz-Duenas F.J."/>
            <person name="Sabat G."/>
            <person name="Salamov A."/>
            <person name="Samejima M."/>
            <person name="Schmutz J."/>
            <person name="Slot J.C."/>
            <person name="St John F."/>
            <person name="Stenlid J."/>
            <person name="Sun H."/>
            <person name="Sun S."/>
            <person name="Syed K."/>
            <person name="Tsang A."/>
            <person name="Wiebenga A."/>
            <person name="Young D."/>
            <person name="Pisabarro A."/>
            <person name="Eastwood D.C."/>
            <person name="Martin F."/>
            <person name="Cullen D."/>
            <person name="Grigoriev I.V."/>
            <person name="Hibbett D.S."/>
        </authorList>
    </citation>
    <scope>NUCLEOTIDE SEQUENCE</scope>
    <source>
        <strain evidence="2">FP-58527</strain>
    </source>
</reference>
<dbReference type="Proteomes" id="UP000015241">
    <property type="component" value="Unassembled WGS sequence"/>
</dbReference>
<evidence type="ECO:0000313" key="2">
    <source>
        <dbReference type="Proteomes" id="UP000015241"/>
    </source>
</evidence>